<dbReference type="AlphaFoldDB" id="D8M3R0"/>
<evidence type="ECO:0000313" key="2">
    <source>
        <dbReference type="EMBL" id="CBK22533.2"/>
    </source>
</evidence>
<organism evidence="2">
    <name type="scientific">Blastocystis hominis</name>
    <dbReference type="NCBI Taxonomy" id="12968"/>
    <lineage>
        <taxon>Eukaryota</taxon>
        <taxon>Sar</taxon>
        <taxon>Stramenopiles</taxon>
        <taxon>Bigyra</taxon>
        <taxon>Opalozoa</taxon>
        <taxon>Opalinata</taxon>
        <taxon>Blastocystidae</taxon>
        <taxon>Blastocystis</taxon>
    </lineage>
</organism>
<reference evidence="2" key="1">
    <citation type="submission" date="2010-02" db="EMBL/GenBank/DDBJ databases">
        <title>Sequencing and annotation of the Blastocystis hominis genome.</title>
        <authorList>
            <person name="Wincker P."/>
        </authorList>
    </citation>
    <scope>NUCLEOTIDE SEQUENCE</scope>
    <source>
        <strain evidence="2">Singapore isolate B</strain>
    </source>
</reference>
<dbReference type="PANTHER" id="PTHR43173">
    <property type="entry name" value="ABC1 FAMILY PROTEIN"/>
    <property type="match status" value="1"/>
</dbReference>
<gene>
    <name evidence="2" type="ORF">GSBLH_T00002646001</name>
</gene>
<dbReference type="OMA" id="FQTIDEY"/>
<keyword evidence="3" id="KW-1185">Reference proteome</keyword>
<feature type="domain" description="ABC1 atypical kinase-like" evidence="1">
    <location>
        <begin position="95"/>
        <end position="187"/>
    </location>
</feature>
<dbReference type="InParanoid" id="D8M3R0"/>
<dbReference type="GeneID" id="24919799"/>
<dbReference type="RefSeq" id="XP_012896581.1">
    <property type="nucleotide sequence ID" value="XM_013041127.1"/>
</dbReference>
<evidence type="ECO:0000259" key="1">
    <source>
        <dbReference type="Pfam" id="PF03109"/>
    </source>
</evidence>
<dbReference type="SUPFAM" id="SSF56112">
    <property type="entry name" value="Protein kinase-like (PK-like)"/>
    <property type="match status" value="1"/>
</dbReference>
<accession>D8M3R0</accession>
<dbReference type="InterPro" id="IPR011009">
    <property type="entry name" value="Kinase-like_dom_sf"/>
</dbReference>
<evidence type="ECO:0000313" key="3">
    <source>
        <dbReference type="Proteomes" id="UP000008312"/>
    </source>
</evidence>
<name>D8M3R0_BLAHO</name>
<dbReference type="PANTHER" id="PTHR43173:SF19">
    <property type="entry name" value="AARF DOMAIN-CONTAINING PROTEIN KINASE 1"/>
    <property type="match status" value="1"/>
</dbReference>
<dbReference type="Pfam" id="PF03109">
    <property type="entry name" value="ABC1"/>
    <property type="match status" value="1"/>
</dbReference>
<dbReference type="InterPro" id="IPR051130">
    <property type="entry name" value="Mito_struct-func_regulator"/>
</dbReference>
<proteinExistence type="predicted"/>
<sequence>MGRWKAIEEAKGLTRSVDFVFTLGTVLLDYKLSFYNVEEGTAEYDKVYHTVNQRCAERTLRMCKRLGGYYIKFGQMVSTLDQGVPQEWVQTLSQCQDKATPVPFSAISRVMTEDLGVDPDKVFQTIDEYPIGAASLAQVHRAVLRSGEEVAVKIQYPSIRRFTLIDMRDCDWATRVIKRLFPTFEFTVCSKCME</sequence>
<dbReference type="EMBL" id="FN668650">
    <property type="protein sequence ID" value="CBK22533.2"/>
    <property type="molecule type" value="Genomic_DNA"/>
</dbReference>
<dbReference type="InterPro" id="IPR004147">
    <property type="entry name" value="ABC1_dom"/>
</dbReference>
<protein>
    <recommendedName>
        <fullName evidence="1">ABC1 atypical kinase-like domain-containing protein</fullName>
    </recommendedName>
</protein>
<dbReference type="Proteomes" id="UP000008312">
    <property type="component" value="Unassembled WGS sequence"/>
</dbReference>
<dbReference type="OrthoDB" id="427480at2759"/>